<evidence type="ECO:0000256" key="3">
    <source>
        <dbReference type="ARBA" id="ARBA00023163"/>
    </source>
</evidence>
<dbReference type="InterPro" id="IPR036286">
    <property type="entry name" value="LexA/Signal_pep-like_sf"/>
</dbReference>
<proteinExistence type="predicted"/>
<dbReference type="KEGG" id="sya:A6768_24750"/>
<reference evidence="5 6" key="1">
    <citation type="submission" date="2017-10" db="EMBL/GenBank/DDBJ databases">
        <title>Sphingobium yanoikuyae S72.</title>
        <authorList>
            <person name="Sanchez E."/>
            <person name="Bustos P."/>
            <person name="Mendoza P."/>
            <person name="Guo X."/>
            <person name="Mendoza A."/>
        </authorList>
    </citation>
    <scope>NUCLEOTIDE SEQUENCE [LARGE SCALE GENOMIC DNA]</scope>
    <source>
        <strain evidence="5 6">S72</strain>
    </source>
</reference>
<dbReference type="Pfam" id="PF01381">
    <property type="entry name" value="HTH_3"/>
    <property type="match status" value="1"/>
</dbReference>
<dbReference type="InterPro" id="IPR015927">
    <property type="entry name" value="Peptidase_S24_S26A/B/C"/>
</dbReference>
<dbReference type="Pfam" id="PF00717">
    <property type="entry name" value="Peptidase_S24"/>
    <property type="match status" value="1"/>
</dbReference>
<name>A0A291N6C8_SPHYA</name>
<dbReference type="EMBL" id="CP023741">
    <property type="protein sequence ID" value="ATI82892.1"/>
    <property type="molecule type" value="Genomic_DNA"/>
</dbReference>
<evidence type="ECO:0000259" key="4">
    <source>
        <dbReference type="PROSITE" id="PS50943"/>
    </source>
</evidence>
<keyword evidence="3" id="KW-0804">Transcription</keyword>
<dbReference type="AlphaFoldDB" id="A0A291N6C8"/>
<dbReference type="SMART" id="SM00530">
    <property type="entry name" value="HTH_XRE"/>
    <property type="match status" value="1"/>
</dbReference>
<dbReference type="InterPro" id="IPR039418">
    <property type="entry name" value="LexA-like"/>
</dbReference>
<protein>
    <recommendedName>
        <fullName evidence="4">HTH cro/C1-type domain-containing protein</fullName>
    </recommendedName>
</protein>
<dbReference type="CDD" id="cd00093">
    <property type="entry name" value="HTH_XRE"/>
    <property type="match status" value="1"/>
</dbReference>
<dbReference type="PANTHER" id="PTHR40661:SF3">
    <property type="entry name" value="FELS-1 PROPHAGE TRANSCRIPTIONAL REGULATOR"/>
    <property type="match status" value="1"/>
</dbReference>
<organism evidence="5 6">
    <name type="scientific">Sphingobium yanoikuyae</name>
    <name type="common">Sphingomonas yanoikuyae</name>
    <dbReference type="NCBI Taxonomy" id="13690"/>
    <lineage>
        <taxon>Bacteria</taxon>
        <taxon>Pseudomonadati</taxon>
        <taxon>Pseudomonadota</taxon>
        <taxon>Alphaproteobacteria</taxon>
        <taxon>Sphingomonadales</taxon>
        <taxon>Sphingomonadaceae</taxon>
        <taxon>Sphingobium</taxon>
    </lineage>
</organism>
<dbReference type="PROSITE" id="PS50943">
    <property type="entry name" value="HTH_CROC1"/>
    <property type="match status" value="1"/>
</dbReference>
<keyword evidence="1" id="KW-0805">Transcription regulation</keyword>
<keyword evidence="2" id="KW-0238">DNA-binding</keyword>
<dbReference type="InterPro" id="IPR010982">
    <property type="entry name" value="Lambda_DNA-bd_dom_sf"/>
</dbReference>
<dbReference type="RefSeq" id="WP_097385338.1">
    <property type="nucleotide sequence ID" value="NZ_CP023741.1"/>
</dbReference>
<dbReference type="Gene3D" id="2.10.109.10">
    <property type="entry name" value="Umud Fragment, subunit A"/>
    <property type="match status" value="1"/>
</dbReference>
<dbReference type="InterPro" id="IPR001387">
    <property type="entry name" value="Cro/C1-type_HTH"/>
</dbReference>
<evidence type="ECO:0000256" key="2">
    <source>
        <dbReference type="ARBA" id="ARBA00023125"/>
    </source>
</evidence>
<dbReference type="SUPFAM" id="SSF51306">
    <property type="entry name" value="LexA/Signal peptidase"/>
    <property type="match status" value="1"/>
</dbReference>
<dbReference type="SUPFAM" id="SSF47413">
    <property type="entry name" value="lambda repressor-like DNA-binding domains"/>
    <property type="match status" value="1"/>
</dbReference>
<dbReference type="CDD" id="cd06529">
    <property type="entry name" value="S24_LexA-like"/>
    <property type="match status" value="1"/>
</dbReference>
<dbReference type="Gene3D" id="1.10.260.40">
    <property type="entry name" value="lambda repressor-like DNA-binding domains"/>
    <property type="match status" value="1"/>
</dbReference>
<gene>
    <name evidence="5" type="ORF">A6768_24750</name>
</gene>
<dbReference type="Proteomes" id="UP000219422">
    <property type="component" value="Chromosome"/>
</dbReference>
<dbReference type="PANTHER" id="PTHR40661">
    <property type="match status" value="1"/>
</dbReference>
<dbReference type="GO" id="GO:0003677">
    <property type="term" value="F:DNA binding"/>
    <property type="evidence" value="ECO:0007669"/>
    <property type="project" value="UniProtKB-KW"/>
</dbReference>
<sequence>MEYVGIMRTGERIAARRAELGFSQSELARHAGISQATIGKLESGISSGSSQMHKIARALQTTPDFLTGETDDPSLGAIPLPTPQMIAEQLGMTLIPEVDLHFALGGGSYVDGPVSSTLVPYRTDWLERITKGAQADVILTRGDGDSMMPTILDDDDVIVNRSDRVITKQDRIWALGYGDLVAIKRVRRLASGVFQLLSDNPNVSPIEAYEDELRVIGRVIWIGRRM</sequence>
<evidence type="ECO:0000256" key="1">
    <source>
        <dbReference type="ARBA" id="ARBA00023015"/>
    </source>
</evidence>
<dbReference type="GeneID" id="57780073"/>
<accession>A0A291N6C8</accession>
<evidence type="ECO:0000313" key="5">
    <source>
        <dbReference type="EMBL" id="ATI82892.1"/>
    </source>
</evidence>
<evidence type="ECO:0000313" key="6">
    <source>
        <dbReference type="Proteomes" id="UP000219422"/>
    </source>
</evidence>
<feature type="domain" description="HTH cro/C1-type" evidence="4">
    <location>
        <begin position="13"/>
        <end position="66"/>
    </location>
</feature>